<keyword evidence="1" id="KW-0732">Signal</keyword>
<evidence type="ECO:0008006" key="4">
    <source>
        <dbReference type="Google" id="ProtNLM"/>
    </source>
</evidence>
<dbReference type="Pfam" id="PF11162">
    <property type="entry name" value="DUF2946"/>
    <property type="match status" value="1"/>
</dbReference>
<feature type="signal peptide" evidence="1">
    <location>
        <begin position="1"/>
        <end position="31"/>
    </location>
</feature>
<name>A0A6S6QXX3_9HYPH</name>
<proteinExistence type="predicted"/>
<organism evidence="2 3">
    <name type="scientific">Terrihabitans soli</name>
    <dbReference type="NCBI Taxonomy" id="708113"/>
    <lineage>
        <taxon>Bacteria</taxon>
        <taxon>Pseudomonadati</taxon>
        <taxon>Pseudomonadota</taxon>
        <taxon>Alphaproteobacteria</taxon>
        <taxon>Hyphomicrobiales</taxon>
        <taxon>Terrihabitans</taxon>
    </lineage>
</organism>
<dbReference type="EMBL" id="AP023361">
    <property type="protein sequence ID" value="BCJ92375.1"/>
    <property type="molecule type" value="Genomic_DNA"/>
</dbReference>
<dbReference type="Proteomes" id="UP000515317">
    <property type="component" value="Chromosome"/>
</dbReference>
<accession>A0A6S6QXX3</accession>
<dbReference type="AlphaFoldDB" id="A0A6S6QXX3"/>
<evidence type="ECO:0000256" key="1">
    <source>
        <dbReference type="SAM" id="SignalP"/>
    </source>
</evidence>
<gene>
    <name evidence="2" type="ORF">IZ6_31100</name>
</gene>
<dbReference type="RefSeq" id="WP_222875946.1">
    <property type="nucleotide sequence ID" value="NZ_AP023361.1"/>
</dbReference>
<evidence type="ECO:0000313" key="2">
    <source>
        <dbReference type="EMBL" id="BCJ92375.1"/>
    </source>
</evidence>
<evidence type="ECO:0000313" key="3">
    <source>
        <dbReference type="Proteomes" id="UP000515317"/>
    </source>
</evidence>
<dbReference type="InterPro" id="IPR021333">
    <property type="entry name" value="DUF2946"/>
</dbReference>
<keyword evidence="3" id="KW-1185">Reference proteome</keyword>
<protein>
    <recommendedName>
        <fullName evidence="4">DUF2946 domain-containing protein</fullName>
    </recommendedName>
</protein>
<sequence>MGLPIHKLGRTALRILIAWLLAFQPMVAAHAAASMAGQAPLSMELCRSAGLDRKASDQGIPSGTDHSSECCLSAVPVPAPPPEAALEVSEPSIFFETLAQLSDSVFVATAGLGPQSARAPPL</sequence>
<feature type="chain" id="PRO_5028110554" description="DUF2946 domain-containing protein" evidence="1">
    <location>
        <begin position="32"/>
        <end position="122"/>
    </location>
</feature>
<dbReference type="KEGG" id="tso:IZ6_31100"/>
<reference evidence="2 3" key="1">
    <citation type="submission" date="2020-08" db="EMBL/GenBank/DDBJ databases">
        <title>Genome sequence of Rhizobiales bacterium strain IZ6.</title>
        <authorList>
            <person name="Nakai R."/>
            <person name="Naganuma T."/>
        </authorList>
    </citation>
    <scope>NUCLEOTIDE SEQUENCE [LARGE SCALE GENOMIC DNA]</scope>
    <source>
        <strain evidence="2 3">IZ6</strain>
    </source>
</reference>